<name>A0A1T5KBM3_9MICO</name>
<evidence type="ECO:0000313" key="2">
    <source>
        <dbReference type="EMBL" id="SKC61081.1"/>
    </source>
</evidence>
<keyword evidence="3" id="KW-1185">Reference proteome</keyword>
<dbReference type="InterPro" id="IPR003779">
    <property type="entry name" value="CMD-like"/>
</dbReference>
<dbReference type="Pfam" id="PF02627">
    <property type="entry name" value="CMD"/>
    <property type="match status" value="1"/>
</dbReference>
<evidence type="ECO:0000259" key="1">
    <source>
        <dbReference type="Pfam" id="PF02627"/>
    </source>
</evidence>
<organism evidence="2 3">
    <name type="scientific">Krasilnikoviella flava</name>
    <dbReference type="NCBI Taxonomy" id="526729"/>
    <lineage>
        <taxon>Bacteria</taxon>
        <taxon>Bacillati</taxon>
        <taxon>Actinomycetota</taxon>
        <taxon>Actinomycetes</taxon>
        <taxon>Micrococcales</taxon>
        <taxon>Promicromonosporaceae</taxon>
        <taxon>Krasilnikoviella</taxon>
    </lineage>
</organism>
<reference evidence="2 3" key="1">
    <citation type="submission" date="2017-02" db="EMBL/GenBank/DDBJ databases">
        <authorList>
            <person name="Peterson S.W."/>
        </authorList>
    </citation>
    <scope>NUCLEOTIDE SEQUENCE [LARGE SCALE GENOMIC DNA]</scope>
    <source>
        <strain evidence="2 3">DSM 21481</strain>
    </source>
</reference>
<feature type="domain" description="Carboxymuconolactone decarboxylase-like" evidence="1">
    <location>
        <begin position="10"/>
        <end position="87"/>
    </location>
</feature>
<dbReference type="STRING" id="526729.SAMN04324258_2031"/>
<proteinExistence type="predicted"/>
<sequence>MSEPTEDTPVLDLLTQLTADSVDASSLDTRTLMLVRLAALVAVDAPTVSYLTNLEAAAASGIDADQVAGVLTAIAPIVGTPRVLSAADGIAESLEIEIAVALADAEDQEEA</sequence>
<dbReference type="RefSeq" id="WP_079574044.1">
    <property type="nucleotide sequence ID" value="NZ_FUZQ01000003.1"/>
</dbReference>
<dbReference type="EMBL" id="FUZQ01000003">
    <property type="protein sequence ID" value="SKC61081.1"/>
    <property type="molecule type" value="Genomic_DNA"/>
</dbReference>
<evidence type="ECO:0000313" key="3">
    <source>
        <dbReference type="Proteomes" id="UP000189777"/>
    </source>
</evidence>
<dbReference type="OrthoDB" id="5118386at2"/>
<dbReference type="GO" id="GO:0051920">
    <property type="term" value="F:peroxiredoxin activity"/>
    <property type="evidence" value="ECO:0007669"/>
    <property type="project" value="InterPro"/>
</dbReference>
<dbReference type="Gene3D" id="1.20.1290.10">
    <property type="entry name" value="AhpD-like"/>
    <property type="match status" value="1"/>
</dbReference>
<dbReference type="AlphaFoldDB" id="A0A1T5KBM3"/>
<dbReference type="SUPFAM" id="SSF69118">
    <property type="entry name" value="AhpD-like"/>
    <property type="match status" value="1"/>
</dbReference>
<dbReference type="Proteomes" id="UP000189777">
    <property type="component" value="Unassembled WGS sequence"/>
</dbReference>
<dbReference type="InterPro" id="IPR029032">
    <property type="entry name" value="AhpD-like"/>
</dbReference>
<gene>
    <name evidence="2" type="ORF">SAMN04324258_2031</name>
</gene>
<accession>A0A1T5KBM3</accession>
<protein>
    <submittedName>
        <fullName evidence="2">Carboxymuconolactone decarboxylase family protein</fullName>
    </submittedName>
</protein>